<evidence type="ECO:0000313" key="3">
    <source>
        <dbReference type="Proteomes" id="UP001172457"/>
    </source>
</evidence>
<evidence type="ECO:0000256" key="1">
    <source>
        <dbReference type="SAM" id="MobiDB-lite"/>
    </source>
</evidence>
<protein>
    <recommendedName>
        <fullName evidence="4">SWIM-type domain-containing protein</fullName>
    </recommendedName>
</protein>
<dbReference type="PANTHER" id="PTHR31569">
    <property type="entry name" value="SWIM-TYPE DOMAIN-CONTAINING PROTEIN"/>
    <property type="match status" value="1"/>
</dbReference>
<dbReference type="AlphaFoldDB" id="A0AA38UBY6"/>
<feature type="compositionally biased region" description="Basic and acidic residues" evidence="1">
    <location>
        <begin position="367"/>
        <end position="380"/>
    </location>
</feature>
<reference evidence="2" key="1">
    <citation type="submission" date="2023-03" db="EMBL/GenBank/DDBJ databases">
        <title>Chromosome-scale reference genome and RAD-based genetic map of yellow starthistle (Centaurea solstitialis) reveal putative structural variation and QTLs associated with invader traits.</title>
        <authorList>
            <person name="Reatini B."/>
            <person name="Cang F.A."/>
            <person name="Jiang Q."/>
            <person name="Mckibben M.T.W."/>
            <person name="Barker M.S."/>
            <person name="Rieseberg L.H."/>
            <person name="Dlugosch K.M."/>
        </authorList>
    </citation>
    <scope>NUCLEOTIDE SEQUENCE</scope>
    <source>
        <strain evidence="2">CAN-66</strain>
        <tissue evidence="2">Leaf</tissue>
    </source>
</reference>
<dbReference type="PANTHER" id="PTHR31569:SF4">
    <property type="entry name" value="SWIM-TYPE DOMAIN-CONTAINING PROTEIN"/>
    <property type="match status" value="1"/>
</dbReference>
<evidence type="ECO:0000313" key="2">
    <source>
        <dbReference type="EMBL" id="KAJ9566993.1"/>
    </source>
</evidence>
<dbReference type="Proteomes" id="UP001172457">
    <property type="component" value="Chromosome 1"/>
</dbReference>
<sequence>MATTEIITTDTGLNTTRLPHDCWRQQRLESHHRRLSVFDRGRRHASKQPPLPPATAAVRTTTVAVVARRTETPPPPSLMVAAVTTACGSTTAAIERHHRRRSRNQSSSSSSLNHRRRNRRQQHRPPSPFGGPFDRSPPPPPPQNGGAVVDNQSPPVADRRLRLSIDATATTIGGAVVVMSFFHEESYVYESRVNHSTNELEKIFFAHPKSLEFWHAFPHVVLIDATYQTNSHALDIIFKEYERAKVVGSLAENCGCQLRTSHGLPCAHEQSMYLNKHQPIPLDSLDLFWRKLDLSPCISMKDDDIGCEAELEMLNAQFKKQSRSGKRSLLRKFVEIIAPSTTLVREPANHTATCGRPSLKTQSFRKTRVEKPSEPQESCRRSYSSAPKVGE</sequence>
<dbReference type="InterPro" id="IPR052579">
    <property type="entry name" value="Zinc_finger_SWIM"/>
</dbReference>
<evidence type="ECO:0008006" key="4">
    <source>
        <dbReference type="Google" id="ProtNLM"/>
    </source>
</evidence>
<feature type="region of interest" description="Disordered" evidence="1">
    <location>
        <begin position="92"/>
        <end position="153"/>
    </location>
</feature>
<accession>A0AA38UBY6</accession>
<feature type="compositionally biased region" description="Pro residues" evidence="1">
    <location>
        <begin position="125"/>
        <end position="143"/>
    </location>
</feature>
<feature type="compositionally biased region" description="Basic residues" evidence="1">
    <location>
        <begin position="113"/>
        <end position="123"/>
    </location>
</feature>
<proteinExistence type="predicted"/>
<feature type="region of interest" description="Disordered" evidence="1">
    <location>
        <begin position="347"/>
        <end position="391"/>
    </location>
</feature>
<comment type="caution">
    <text evidence="2">The sequence shown here is derived from an EMBL/GenBank/DDBJ whole genome shotgun (WGS) entry which is preliminary data.</text>
</comment>
<dbReference type="EMBL" id="JARYMX010000001">
    <property type="protein sequence ID" value="KAJ9566993.1"/>
    <property type="molecule type" value="Genomic_DNA"/>
</dbReference>
<keyword evidence="3" id="KW-1185">Reference proteome</keyword>
<organism evidence="2 3">
    <name type="scientific">Centaurea solstitialis</name>
    <name type="common">yellow star-thistle</name>
    <dbReference type="NCBI Taxonomy" id="347529"/>
    <lineage>
        <taxon>Eukaryota</taxon>
        <taxon>Viridiplantae</taxon>
        <taxon>Streptophyta</taxon>
        <taxon>Embryophyta</taxon>
        <taxon>Tracheophyta</taxon>
        <taxon>Spermatophyta</taxon>
        <taxon>Magnoliopsida</taxon>
        <taxon>eudicotyledons</taxon>
        <taxon>Gunneridae</taxon>
        <taxon>Pentapetalae</taxon>
        <taxon>asterids</taxon>
        <taxon>campanulids</taxon>
        <taxon>Asterales</taxon>
        <taxon>Asteraceae</taxon>
        <taxon>Carduoideae</taxon>
        <taxon>Cardueae</taxon>
        <taxon>Centaureinae</taxon>
        <taxon>Centaurea</taxon>
    </lineage>
</organism>
<name>A0AA38UBY6_9ASTR</name>
<gene>
    <name evidence="2" type="ORF">OSB04_002959</name>
</gene>